<evidence type="ECO:0000313" key="2">
    <source>
        <dbReference type="Proteomes" id="UP000010474"/>
    </source>
</evidence>
<dbReference type="AlphaFoldDB" id="K9ZMI4"/>
<organism evidence="1 2">
    <name type="scientific">Anabaena cylindrica (strain ATCC 27899 / PCC 7122)</name>
    <dbReference type="NCBI Taxonomy" id="272123"/>
    <lineage>
        <taxon>Bacteria</taxon>
        <taxon>Bacillati</taxon>
        <taxon>Cyanobacteriota</taxon>
        <taxon>Cyanophyceae</taxon>
        <taxon>Nostocales</taxon>
        <taxon>Nostocaceae</taxon>
        <taxon>Anabaena</taxon>
    </lineage>
</organism>
<dbReference type="eggNOG" id="COG4226">
    <property type="taxonomic scope" value="Bacteria"/>
</dbReference>
<accession>K9ZMI4</accession>
<keyword evidence="2" id="KW-1185">Reference proteome</keyword>
<reference evidence="2" key="1">
    <citation type="journal article" date="2013" name="Proc. Natl. Acad. Sci. U.S.A.">
        <title>Improving the coverage of the cyanobacterial phylum using diversity-driven genome sequencing.</title>
        <authorList>
            <person name="Shih P.M."/>
            <person name="Wu D."/>
            <person name="Latifi A."/>
            <person name="Axen S.D."/>
            <person name="Fewer D.P."/>
            <person name="Talla E."/>
            <person name="Calteau A."/>
            <person name="Cai F."/>
            <person name="Tandeau de Marsac N."/>
            <person name="Rippka R."/>
            <person name="Herdman M."/>
            <person name="Sivonen K."/>
            <person name="Coursin T."/>
            <person name="Laurent T."/>
            <person name="Goodwin L."/>
            <person name="Nolan M."/>
            <person name="Davenport K.W."/>
            <person name="Han C.S."/>
            <person name="Rubin E.M."/>
            <person name="Eisen J.A."/>
            <person name="Woyke T."/>
            <person name="Gugger M."/>
            <person name="Kerfeld C.A."/>
        </authorList>
    </citation>
    <scope>NUCLEOTIDE SEQUENCE [LARGE SCALE GENOMIC DNA]</scope>
    <source>
        <strain evidence="2">ATCC 27899 / PCC 7122</strain>
    </source>
</reference>
<dbReference type="GO" id="GO:0006355">
    <property type="term" value="P:regulation of DNA-templated transcription"/>
    <property type="evidence" value="ECO:0007669"/>
    <property type="project" value="InterPro"/>
</dbReference>
<dbReference type="OrthoDB" id="428665at2"/>
<dbReference type="HOGENOM" id="CLU_173195_1_1_3"/>
<dbReference type="PATRIC" id="fig|272123.3.peg.5547"/>
<proteinExistence type="predicted"/>
<protein>
    <submittedName>
        <fullName evidence="1">Uncharacterized protein</fullName>
    </submittedName>
</protein>
<sequence length="78" mass="8941">MSNLNVQIPDSLYKQVEALANKENMSLEQLVSIALSAQVSAWMTKDYIDEKAKHGSWDKFQQVLNKVPDIEPDEYDQL</sequence>
<name>K9ZMI4_ANACC</name>
<dbReference type="InterPro" id="IPR010985">
    <property type="entry name" value="Ribbon_hlx_hlx"/>
</dbReference>
<dbReference type="KEGG" id="acy:Anacy_5113"/>
<dbReference type="Proteomes" id="UP000010474">
    <property type="component" value="Chromosome"/>
</dbReference>
<dbReference type="EMBL" id="CP003659">
    <property type="protein sequence ID" value="AFZ60448.1"/>
    <property type="molecule type" value="Genomic_DNA"/>
</dbReference>
<dbReference type="RefSeq" id="WP_015217064.1">
    <property type="nucleotide sequence ID" value="NC_019771.1"/>
</dbReference>
<dbReference type="SUPFAM" id="SSF47598">
    <property type="entry name" value="Ribbon-helix-helix"/>
    <property type="match status" value="1"/>
</dbReference>
<dbReference type="STRING" id="272123.Anacy_5113"/>
<evidence type="ECO:0000313" key="1">
    <source>
        <dbReference type="EMBL" id="AFZ60448.1"/>
    </source>
</evidence>
<gene>
    <name evidence="1" type="ordered locus">Anacy_5113</name>
</gene>